<evidence type="ECO:0000256" key="4">
    <source>
        <dbReference type="ARBA" id="ARBA00022741"/>
    </source>
</evidence>
<keyword evidence="5" id="KW-0378">Hydrolase</keyword>
<comment type="caution">
    <text evidence="12">The sequence shown here is derived from an EMBL/GenBank/DDBJ whole genome shotgun (WGS) entry which is preliminary data.</text>
</comment>
<evidence type="ECO:0000256" key="8">
    <source>
        <dbReference type="ARBA" id="ARBA00034811"/>
    </source>
</evidence>
<dbReference type="GO" id="GO:0005778">
    <property type="term" value="C:peroxisomal membrane"/>
    <property type="evidence" value="ECO:0007669"/>
    <property type="project" value="TreeGrafter"/>
</dbReference>
<dbReference type="InterPro" id="IPR027417">
    <property type="entry name" value="P-loop_NTPase"/>
</dbReference>
<evidence type="ECO:0000256" key="7">
    <source>
        <dbReference type="ARBA" id="ARBA00023136"/>
    </source>
</evidence>
<dbReference type="Proteomes" id="UP000626109">
    <property type="component" value="Unassembled WGS sequence"/>
</dbReference>
<dbReference type="PANTHER" id="PTHR23077:SF9">
    <property type="entry name" value="PEROXISOMAL ATPASE PEX6"/>
    <property type="match status" value="1"/>
</dbReference>
<evidence type="ECO:0000256" key="2">
    <source>
        <dbReference type="ARBA" id="ARBA00006914"/>
    </source>
</evidence>
<dbReference type="InterPro" id="IPR050168">
    <property type="entry name" value="AAA_ATPase_domain"/>
</dbReference>
<evidence type="ECO:0000256" key="6">
    <source>
        <dbReference type="ARBA" id="ARBA00022840"/>
    </source>
</evidence>
<dbReference type="InterPro" id="IPR003593">
    <property type="entry name" value="AAA+_ATPase"/>
</dbReference>
<evidence type="ECO:0000256" key="3">
    <source>
        <dbReference type="ARBA" id="ARBA00022593"/>
    </source>
</evidence>
<feature type="non-terminal residue" evidence="12">
    <location>
        <position position="925"/>
    </location>
</feature>
<keyword evidence="7" id="KW-0472">Membrane</keyword>
<comment type="similarity">
    <text evidence="2">Belongs to the AAA ATPase family.</text>
</comment>
<evidence type="ECO:0000259" key="11">
    <source>
        <dbReference type="SMART" id="SM00382"/>
    </source>
</evidence>
<dbReference type="InterPro" id="IPR003959">
    <property type="entry name" value="ATPase_AAA_core"/>
</dbReference>
<keyword evidence="4" id="KW-0547">Nucleotide-binding</keyword>
<dbReference type="InterPro" id="IPR003960">
    <property type="entry name" value="ATPase_AAA_CS"/>
</dbReference>
<dbReference type="PROSITE" id="PS00674">
    <property type="entry name" value="AAA"/>
    <property type="match status" value="1"/>
</dbReference>
<keyword evidence="6" id="KW-0067">ATP-binding</keyword>
<dbReference type="SUPFAM" id="SSF52540">
    <property type="entry name" value="P-loop containing nucleoside triphosphate hydrolases"/>
    <property type="match status" value="2"/>
</dbReference>
<evidence type="ECO:0000256" key="1">
    <source>
        <dbReference type="ARBA" id="ARBA00004370"/>
    </source>
</evidence>
<dbReference type="GO" id="GO:0016558">
    <property type="term" value="P:protein import into peroxisome matrix"/>
    <property type="evidence" value="ECO:0007669"/>
    <property type="project" value="TreeGrafter"/>
</dbReference>
<dbReference type="GO" id="GO:0016887">
    <property type="term" value="F:ATP hydrolysis activity"/>
    <property type="evidence" value="ECO:0007669"/>
    <property type="project" value="InterPro"/>
</dbReference>
<comment type="catalytic activity">
    <reaction evidence="10">
        <text>ATP + H2O = ADP + phosphate + H(+)</text>
        <dbReference type="Rhea" id="RHEA:13065"/>
        <dbReference type="ChEBI" id="CHEBI:15377"/>
        <dbReference type="ChEBI" id="CHEBI:15378"/>
        <dbReference type="ChEBI" id="CHEBI:30616"/>
        <dbReference type="ChEBI" id="CHEBI:43474"/>
        <dbReference type="ChEBI" id="CHEBI:456216"/>
    </reaction>
    <physiologicalReaction direction="left-to-right" evidence="10">
        <dbReference type="Rhea" id="RHEA:13066"/>
    </physiologicalReaction>
</comment>
<evidence type="ECO:0000256" key="5">
    <source>
        <dbReference type="ARBA" id="ARBA00022801"/>
    </source>
</evidence>
<dbReference type="FunFam" id="3.40.50.300:FF:000109">
    <property type="entry name" value="Peroxisomal biogenesis factor 6"/>
    <property type="match status" value="1"/>
</dbReference>
<organism evidence="12 13">
    <name type="scientific">Polarella glacialis</name>
    <name type="common">Dinoflagellate</name>
    <dbReference type="NCBI Taxonomy" id="89957"/>
    <lineage>
        <taxon>Eukaryota</taxon>
        <taxon>Sar</taxon>
        <taxon>Alveolata</taxon>
        <taxon>Dinophyceae</taxon>
        <taxon>Suessiales</taxon>
        <taxon>Suessiaceae</taxon>
        <taxon>Polarella</taxon>
    </lineage>
</organism>
<sequence>MYGAPALQEQSKYGRAVVGRFLHPLGSAACLAGGALSVRSPLGQRDSFREACASQELLVALGANLGDWVSVFAPSASLSSSSSSAPPPSNKEPCWVRLVAAGEGAVVCPLPLSRRGPELPSLHLPAGLIEHLGAAPGRTVVSVARWEQGAEPPEAGRVVVSRVRSPYSEGRCEEALRSFFHVPRVLRKGEVFSVPVQGLPMKLRELEDVSGVVEADRLGLGAVSEDDVSPALPSEVAAQSNADPLHGFAFCRVFSFRVEAIEARAGKASADCRGRCFRVSSELGTEVLLEGSSQGRGLPYITSHLFCQAPSPLPLSLQGHCERLLGVLAPAVRGWLQPARSRASVEALPSVLVVGARGCGKRVLWRSVCDRLGLHLFEVNCSQLAAEGPHAAEEALGRLCREAAAASPAVLCLRRLKALASGGPSTSPAALLLQQRRLEEALAGFLREAREADGLKGQRPPLLLLAGTSEELDDLSGPLRQAFHVELSVQRPDEAARRAAIDRLLAVYGDAKLPLPDAKEEPVIATKEVQDGDGADEDSLGGFMAKLTAGLSYSDLRSVCSELAMKCSSRGSPSSVAQPKELECIEQAVKRLQGGSKVAVTLASKVQWADVGGLQDAKDEIMNCITLPLTQGKMFEGQKARSGVLLFGPPGTGKTLLAKAVATECRVHFLSVKGPELLSMYIGESEKNVRTLFQSARELAPCVLFFDELDSLAPARGRGSDSGGVMDRVVSQLVTELDSIPATVFLVGATNRPDLLDRSLLRPGRLDRMVYLGIAKDKLPLLCAIARKFDLDEPVGSEPFTSSSSLPVAKPEAALAAKVSPLLLAVAQACPANLTGADVSVLCADAYGVAQREYIALLHDVADRLKCSISTLLLFLDQLELKLSGAGEVGSAANGSRRIDLLGLTATAGGDSSAFLPVFPPKTAK</sequence>
<dbReference type="PANTHER" id="PTHR23077">
    <property type="entry name" value="AAA-FAMILY ATPASE"/>
    <property type="match status" value="1"/>
</dbReference>
<accession>A0A813JC11</accession>
<protein>
    <recommendedName>
        <fullName evidence="8">Peroxisomal ATPase PEX6</fullName>
    </recommendedName>
    <alternativeName>
        <fullName evidence="9">Peroxin-6</fullName>
    </alternativeName>
</protein>
<dbReference type="Pfam" id="PF00004">
    <property type="entry name" value="AAA"/>
    <property type="match status" value="2"/>
</dbReference>
<dbReference type="GO" id="GO:0005524">
    <property type="term" value="F:ATP binding"/>
    <property type="evidence" value="ECO:0007669"/>
    <property type="project" value="UniProtKB-KW"/>
</dbReference>
<dbReference type="Gene3D" id="3.40.50.300">
    <property type="entry name" value="P-loop containing nucleotide triphosphate hydrolases"/>
    <property type="match status" value="2"/>
</dbReference>
<dbReference type="SMART" id="SM00382">
    <property type="entry name" value="AAA"/>
    <property type="match status" value="2"/>
</dbReference>
<dbReference type="GO" id="GO:0005829">
    <property type="term" value="C:cytosol"/>
    <property type="evidence" value="ECO:0007669"/>
    <property type="project" value="TreeGrafter"/>
</dbReference>
<dbReference type="Gene3D" id="1.10.8.60">
    <property type="match status" value="1"/>
</dbReference>
<dbReference type="EMBL" id="CAJNNW010024744">
    <property type="protein sequence ID" value="CAE8674005.1"/>
    <property type="molecule type" value="Genomic_DNA"/>
</dbReference>
<keyword evidence="3" id="KW-0962">Peroxisome biogenesis</keyword>
<comment type="subcellular location">
    <subcellularLocation>
        <location evidence="1">Membrane</location>
    </subcellularLocation>
</comment>
<evidence type="ECO:0000256" key="9">
    <source>
        <dbReference type="ARBA" id="ARBA00034920"/>
    </source>
</evidence>
<reference evidence="12" key="1">
    <citation type="submission" date="2021-02" db="EMBL/GenBank/DDBJ databases">
        <authorList>
            <person name="Dougan E. K."/>
            <person name="Rhodes N."/>
            <person name="Thang M."/>
            <person name="Chan C."/>
        </authorList>
    </citation>
    <scope>NUCLEOTIDE SEQUENCE</scope>
</reference>
<evidence type="ECO:0000313" key="13">
    <source>
        <dbReference type="Proteomes" id="UP000626109"/>
    </source>
</evidence>
<dbReference type="AlphaFoldDB" id="A0A813JC11"/>
<proteinExistence type="inferred from homology"/>
<evidence type="ECO:0000313" key="12">
    <source>
        <dbReference type="EMBL" id="CAE8674005.1"/>
    </source>
</evidence>
<gene>
    <name evidence="12" type="ORF">PGLA2088_LOCUS18772</name>
</gene>
<feature type="domain" description="AAA+ ATPase" evidence="11">
    <location>
        <begin position="640"/>
        <end position="776"/>
    </location>
</feature>
<feature type="domain" description="AAA+ ATPase" evidence="11">
    <location>
        <begin position="347"/>
        <end position="511"/>
    </location>
</feature>
<evidence type="ECO:0000256" key="10">
    <source>
        <dbReference type="ARBA" id="ARBA00048778"/>
    </source>
</evidence>
<name>A0A813JC11_POLGL</name>